<accession>A0A381PUF6</accession>
<gene>
    <name evidence="1" type="ORF">METZ01_LOCUS23555</name>
</gene>
<organism evidence="1">
    <name type="scientific">marine metagenome</name>
    <dbReference type="NCBI Taxonomy" id="408172"/>
    <lineage>
        <taxon>unclassified sequences</taxon>
        <taxon>metagenomes</taxon>
        <taxon>ecological metagenomes</taxon>
    </lineage>
</organism>
<evidence type="ECO:0000313" key="1">
    <source>
        <dbReference type="EMBL" id="SUZ70701.1"/>
    </source>
</evidence>
<dbReference type="EMBL" id="UINC01001098">
    <property type="protein sequence ID" value="SUZ70701.1"/>
    <property type="molecule type" value="Genomic_DNA"/>
</dbReference>
<reference evidence="1" key="1">
    <citation type="submission" date="2018-05" db="EMBL/GenBank/DDBJ databases">
        <authorList>
            <person name="Lanie J.A."/>
            <person name="Ng W.-L."/>
            <person name="Kazmierczak K.M."/>
            <person name="Andrzejewski T.M."/>
            <person name="Davidsen T.M."/>
            <person name="Wayne K.J."/>
            <person name="Tettelin H."/>
            <person name="Glass J.I."/>
            <person name="Rusch D."/>
            <person name="Podicherti R."/>
            <person name="Tsui H.-C.T."/>
            <person name="Winkler M.E."/>
        </authorList>
    </citation>
    <scope>NUCLEOTIDE SEQUENCE</scope>
</reference>
<sequence length="92" mass="10129">MITVTNLDLYTFGPQFIHYPCNAPFINDAHTPGGKPQGDVALFIRQPEFLALQVNIEPAAAFIMGVTYIVAKHGLFAGHVTYSTHDILLIMI</sequence>
<protein>
    <submittedName>
        <fullName evidence="1">Uncharacterized protein</fullName>
    </submittedName>
</protein>
<dbReference type="AlphaFoldDB" id="A0A381PUF6"/>
<name>A0A381PUF6_9ZZZZ</name>
<proteinExistence type="predicted"/>